<reference evidence="6 7" key="1">
    <citation type="journal article" date="2018" name="Genome Res.">
        <title>The genomic architecture and molecular evolution of ant odorant receptors.</title>
        <authorList>
            <person name="McKenzie S.K."/>
            <person name="Kronauer D.J.C."/>
        </authorList>
    </citation>
    <scope>NUCLEOTIDE SEQUENCE [LARGE SCALE GENOMIC DNA]</scope>
    <source>
        <strain evidence="6">Clonal line C1</strain>
    </source>
</reference>
<dbReference type="GO" id="GO:0005829">
    <property type="term" value="C:cytosol"/>
    <property type="evidence" value="ECO:0007669"/>
    <property type="project" value="TreeGrafter"/>
</dbReference>
<evidence type="ECO:0000256" key="3">
    <source>
        <dbReference type="ARBA" id="ARBA00022737"/>
    </source>
</evidence>
<comment type="caution">
    <text evidence="6">The sequence shown here is derived from an EMBL/GenBank/DDBJ whole genome shotgun (WGS) entry which is preliminary data.</text>
</comment>
<dbReference type="GO" id="GO:0005634">
    <property type="term" value="C:nucleus"/>
    <property type="evidence" value="ECO:0007669"/>
    <property type="project" value="TreeGrafter"/>
</dbReference>
<feature type="region of interest" description="Disordered" evidence="4">
    <location>
        <begin position="360"/>
        <end position="409"/>
    </location>
</feature>
<dbReference type="PANTHER" id="PTHR24113:SF12">
    <property type="entry name" value="RAN GTPASE-ACTIVATING PROTEIN 1"/>
    <property type="match status" value="1"/>
</dbReference>
<dbReference type="PANTHER" id="PTHR24113">
    <property type="entry name" value="RAN GTPASE-ACTIVATING PROTEIN 1"/>
    <property type="match status" value="1"/>
</dbReference>
<evidence type="ECO:0000313" key="7">
    <source>
        <dbReference type="Proteomes" id="UP000279307"/>
    </source>
</evidence>
<dbReference type="InterPro" id="IPR032675">
    <property type="entry name" value="LRR_dom_sf"/>
</dbReference>
<dbReference type="GO" id="GO:0006913">
    <property type="term" value="P:nucleocytoplasmic transport"/>
    <property type="evidence" value="ECO:0007669"/>
    <property type="project" value="TreeGrafter"/>
</dbReference>
<feature type="compositionally biased region" description="Acidic residues" evidence="4">
    <location>
        <begin position="361"/>
        <end position="400"/>
    </location>
</feature>
<name>A0A3L8DJJ5_OOCBI</name>
<evidence type="ECO:0000256" key="2">
    <source>
        <dbReference type="ARBA" id="ARBA00022614"/>
    </source>
</evidence>
<dbReference type="GO" id="GO:0048471">
    <property type="term" value="C:perinuclear region of cytoplasm"/>
    <property type="evidence" value="ECO:0007669"/>
    <property type="project" value="TreeGrafter"/>
</dbReference>
<dbReference type="EMBL" id="QOIP01000007">
    <property type="protein sequence ID" value="RLU20506.1"/>
    <property type="molecule type" value="Genomic_DNA"/>
</dbReference>
<dbReference type="Gene3D" id="1.25.40.200">
    <property type="entry name" value="Ran-GTPase activating protein 1, C-terminal domain"/>
    <property type="match status" value="1"/>
</dbReference>
<dbReference type="Pfam" id="PF13516">
    <property type="entry name" value="LRR_6"/>
    <property type="match status" value="5"/>
</dbReference>
<evidence type="ECO:0000313" key="6">
    <source>
        <dbReference type="EMBL" id="RLU20506.1"/>
    </source>
</evidence>
<dbReference type="InterPro" id="IPR009109">
    <property type="entry name" value="Ran_GTPase_activating_1_C"/>
</dbReference>
<dbReference type="InterPro" id="IPR036720">
    <property type="entry name" value="RanGAP1_C_sf"/>
</dbReference>
<sequence length="594" mass="64819">SMFSLSELNEQLKDASRKCTGTGVSFAGQSLVLDTAEDAVRVVEAIKACPCLEYLDLEGNTLGTPAAEAIAEVLKEKGTSLKRALWKDMFTGRLKTEIPKALEYLGIALCTAGSRLTELDLSDNAFGPIGIQGLANLLMSSPCYTLQELRLNNNGLGISGGKMLAKALEKCHENSSKEGTPLALKVFIVGRNRLENEGAQALASVFQKLKTLEEVVMPQNGIYHIGIAALARGLSANPGLRVLNLNDNTIGLKGASALAEVLPTFRSLEELNLGDCLLKTKGTLVLTEALAISGNHVSLRCLDLSNNEIRMDGGSAIARAMSDKARLTNLQLDGNCFGTEGREKLRQVLTKLGRIDALNSLDEDYTEDEEEEEDDASEKEDDGNEEEESEECESDNNENEANEKDNRVHNLAQSTVTVAEFLKSPTSEKLLLLQDDSTQAFIDHAMNLAIQSDATTEGKYIEEFVQIIMKVSALCDSGYMVVRLKAETLSDALYVKLFSYAVEKEKISSLNNALLVNLGLIKGEDKSKKIDWNLEGCFKALEKISQRDYFLGPTRSILKLFIEKPMKTNRANVVDPFQDSKAALKAVLDSTQVT</sequence>
<dbReference type="SMART" id="SM00368">
    <property type="entry name" value="LRR_RI"/>
    <property type="match status" value="9"/>
</dbReference>
<dbReference type="CDD" id="cd00116">
    <property type="entry name" value="LRR_RI"/>
    <property type="match status" value="1"/>
</dbReference>
<dbReference type="Pfam" id="PF07834">
    <property type="entry name" value="RanGAP1_C"/>
    <property type="match status" value="1"/>
</dbReference>
<dbReference type="GO" id="GO:0031267">
    <property type="term" value="F:small GTPase binding"/>
    <property type="evidence" value="ECO:0007669"/>
    <property type="project" value="TreeGrafter"/>
</dbReference>
<dbReference type="GO" id="GO:0005096">
    <property type="term" value="F:GTPase activator activity"/>
    <property type="evidence" value="ECO:0007669"/>
    <property type="project" value="UniProtKB-KW"/>
</dbReference>
<keyword evidence="3" id="KW-0677">Repeat</keyword>
<dbReference type="OrthoDB" id="184583at2759"/>
<dbReference type="SUPFAM" id="SSF52047">
    <property type="entry name" value="RNI-like"/>
    <property type="match status" value="1"/>
</dbReference>
<feature type="non-terminal residue" evidence="6">
    <location>
        <position position="1"/>
    </location>
</feature>
<evidence type="ECO:0000256" key="1">
    <source>
        <dbReference type="ARBA" id="ARBA00022468"/>
    </source>
</evidence>
<dbReference type="GO" id="GO:0007165">
    <property type="term" value="P:signal transduction"/>
    <property type="evidence" value="ECO:0007669"/>
    <property type="project" value="InterPro"/>
</dbReference>
<evidence type="ECO:0000259" key="5">
    <source>
        <dbReference type="Pfam" id="PF07834"/>
    </source>
</evidence>
<protein>
    <recommendedName>
        <fullName evidence="5">Ran-GTPase activating protein 1 C-terminal domain-containing protein</fullName>
    </recommendedName>
</protein>
<proteinExistence type="predicted"/>
<evidence type="ECO:0000256" key="4">
    <source>
        <dbReference type="SAM" id="MobiDB-lite"/>
    </source>
</evidence>
<gene>
    <name evidence="6" type="ORF">DMN91_007116</name>
</gene>
<organism evidence="6 7">
    <name type="scientific">Ooceraea biroi</name>
    <name type="common">Clonal raider ant</name>
    <name type="synonym">Cerapachys biroi</name>
    <dbReference type="NCBI Taxonomy" id="2015173"/>
    <lineage>
        <taxon>Eukaryota</taxon>
        <taxon>Metazoa</taxon>
        <taxon>Ecdysozoa</taxon>
        <taxon>Arthropoda</taxon>
        <taxon>Hexapoda</taxon>
        <taxon>Insecta</taxon>
        <taxon>Pterygota</taxon>
        <taxon>Neoptera</taxon>
        <taxon>Endopterygota</taxon>
        <taxon>Hymenoptera</taxon>
        <taxon>Apocrita</taxon>
        <taxon>Aculeata</taxon>
        <taxon>Formicoidea</taxon>
        <taxon>Formicidae</taxon>
        <taxon>Dorylinae</taxon>
        <taxon>Ooceraea</taxon>
    </lineage>
</organism>
<dbReference type="InterPro" id="IPR001611">
    <property type="entry name" value="Leu-rich_rpt"/>
</dbReference>
<dbReference type="AlphaFoldDB" id="A0A3L8DJJ5"/>
<dbReference type="Gene3D" id="3.80.10.10">
    <property type="entry name" value="Ribonuclease Inhibitor"/>
    <property type="match status" value="1"/>
</dbReference>
<dbReference type="InterPro" id="IPR027038">
    <property type="entry name" value="RanGap"/>
</dbReference>
<keyword evidence="1" id="KW-0343">GTPase activation</keyword>
<keyword evidence="2" id="KW-0433">Leucine-rich repeat</keyword>
<feature type="domain" description="Ran-GTPase activating protein 1 C-terminal" evidence="5">
    <location>
        <begin position="396"/>
        <end position="569"/>
    </location>
</feature>
<dbReference type="Proteomes" id="UP000279307">
    <property type="component" value="Chromosome 7"/>
</dbReference>
<dbReference type="SUPFAM" id="SSF69099">
    <property type="entry name" value="Ran-GTPase activating protein 1 (RanGAP1), C-terminal domain"/>
    <property type="match status" value="1"/>
</dbReference>
<accession>A0A3L8DJJ5</accession>